<evidence type="ECO:0000313" key="1">
    <source>
        <dbReference type="Proteomes" id="UP001165780"/>
    </source>
</evidence>
<evidence type="ECO:0000313" key="2">
    <source>
        <dbReference type="RefSeq" id="XP_019323896.2"/>
    </source>
</evidence>
<keyword evidence="1" id="KW-1185">Reference proteome</keyword>
<organism evidence="1 2">
    <name type="scientific">Panthera pardus</name>
    <name type="common">Leopard</name>
    <name type="synonym">Felis pardus</name>
    <dbReference type="NCBI Taxonomy" id="9691"/>
    <lineage>
        <taxon>Eukaryota</taxon>
        <taxon>Metazoa</taxon>
        <taxon>Chordata</taxon>
        <taxon>Craniata</taxon>
        <taxon>Vertebrata</taxon>
        <taxon>Euteleostomi</taxon>
        <taxon>Mammalia</taxon>
        <taxon>Eutheria</taxon>
        <taxon>Laurasiatheria</taxon>
        <taxon>Carnivora</taxon>
        <taxon>Feliformia</taxon>
        <taxon>Felidae</taxon>
        <taxon>Pantherinae</taxon>
        <taxon>Panthera</taxon>
    </lineage>
</organism>
<name>A0A9V1GKQ6_PANPR</name>
<dbReference type="Pfam" id="PF15225">
    <property type="entry name" value="IL32"/>
    <property type="match status" value="1"/>
</dbReference>
<dbReference type="KEGG" id="ppad:109278210"/>
<dbReference type="RefSeq" id="XP_019323896.2">
    <property type="nucleotide sequence ID" value="XM_019468351.2"/>
</dbReference>
<dbReference type="InterPro" id="IPR028067">
    <property type="entry name" value="IL-32"/>
</dbReference>
<dbReference type="PANTHER" id="PTHR48490:SF1">
    <property type="entry name" value="INTERLEUKIN-32"/>
    <property type="match status" value="1"/>
</dbReference>
<dbReference type="AlphaFoldDB" id="A0A9V1GKQ6"/>
<dbReference type="PANTHER" id="PTHR48490">
    <property type="entry name" value="INTERLEUKIN-32"/>
    <property type="match status" value="1"/>
</dbReference>
<sequence length="262" mass="29468">MLADGGLRDCHGGAKRLVGSGGRASRERSPGLLPAATTFSLPTWNLKMAQGGIWPPRAWECSDLLSPVWTFPLSFPVSGRPQPPEPCATMWSSKVGRNPVEFMRHQMHQLVDIFCDRTQHQSQGAQQQRLSLGEVEDGFNKIMLEAVDLHHDQNDDEESSPLLPEVQQELRSRVLRSSVLDLEEKEHPEVQKTEESFCDRALRLFRRLLYQLQLKWQAALAWVREKVAAGLQAFCDAVEAVWSAFNSFCTSVAQVFRSAVQA</sequence>
<dbReference type="GO" id="GO:0006955">
    <property type="term" value="P:immune response"/>
    <property type="evidence" value="ECO:0007669"/>
    <property type="project" value="InterPro"/>
</dbReference>
<accession>A0A9V1GKQ6</accession>
<reference evidence="2" key="1">
    <citation type="submission" date="2025-08" db="UniProtKB">
        <authorList>
            <consortium name="RefSeq"/>
        </authorList>
    </citation>
    <scope>IDENTIFICATION</scope>
    <source>
        <tissue evidence="2">Whole blood</tissue>
    </source>
</reference>
<dbReference type="Proteomes" id="UP001165780">
    <property type="component" value="Unplaced"/>
</dbReference>
<gene>
    <name evidence="2" type="primary">IL32</name>
</gene>
<dbReference type="CTD" id="9235"/>
<proteinExistence type="predicted"/>
<dbReference type="GeneID" id="109278210"/>
<protein>
    <submittedName>
        <fullName evidence="2">Interleukin-32 isoform X1</fullName>
    </submittedName>
</protein>